<evidence type="ECO:0000313" key="2">
    <source>
        <dbReference type="Proteomes" id="UP000805614"/>
    </source>
</evidence>
<reference evidence="1 2" key="1">
    <citation type="submission" date="2020-06" db="EMBL/GenBank/DDBJ databases">
        <title>Actinomadura xiongansis sp. nov., isolated from soil of Baiyangdian.</title>
        <authorList>
            <person name="Zhang X."/>
        </authorList>
    </citation>
    <scope>NUCLEOTIDE SEQUENCE [LARGE SCALE GENOMIC DNA]</scope>
    <source>
        <strain evidence="1 2">HBUM206468</strain>
    </source>
</reference>
<keyword evidence="2" id="KW-1185">Reference proteome</keyword>
<organism evidence="1 2">
    <name type="scientific">Actinomadura alba</name>
    <dbReference type="NCBI Taxonomy" id="406431"/>
    <lineage>
        <taxon>Bacteria</taxon>
        <taxon>Bacillati</taxon>
        <taxon>Actinomycetota</taxon>
        <taxon>Actinomycetes</taxon>
        <taxon>Streptosporangiales</taxon>
        <taxon>Thermomonosporaceae</taxon>
        <taxon>Actinomadura</taxon>
    </lineage>
</organism>
<dbReference type="Proteomes" id="UP000805614">
    <property type="component" value="Unassembled WGS sequence"/>
</dbReference>
<gene>
    <name evidence="1" type="ORF">HKK74_32410</name>
</gene>
<dbReference type="EMBL" id="JABVEC010000037">
    <property type="protein sequence ID" value="MBC6470157.1"/>
    <property type="molecule type" value="Genomic_DNA"/>
</dbReference>
<evidence type="ECO:0000313" key="1">
    <source>
        <dbReference type="EMBL" id="MBC6470157.1"/>
    </source>
</evidence>
<sequence>MRVELTTKIFVQGEHVGEVLALLRHFAQGRHEWVVSPIDTDTVADYLDSHAQGLAKGYSELARKAAVNHAAWSVADARPLVRIQPEELSDHVADLERPAIVAVENNRSDRCFLEVIAKVFGAPEILLAVKRDWLVIDNGGGLAGAGRRAKEERGKFRLIPRVAALFDSDRMVPASSEKAHALAERLRGHDILVHVLEFREAENYIPNRVLHTLKPYHLIHPRIDALKRLSHEQRGHFDMKRGFDKTSGVPDSQKVLFAGVPSQVIAKLGQGFGSDVIKQLGERADTLSETDFAGLGPDVCRELRSILEMLRKIV</sequence>
<name>A0ABR7M0A3_9ACTN</name>
<evidence type="ECO:0008006" key="3">
    <source>
        <dbReference type="Google" id="ProtNLM"/>
    </source>
</evidence>
<comment type="caution">
    <text evidence="1">The sequence shown here is derived from an EMBL/GenBank/DDBJ whole genome shotgun (WGS) entry which is preliminary data.</text>
</comment>
<proteinExistence type="predicted"/>
<dbReference type="RefSeq" id="WP_187247203.1">
    <property type="nucleotide sequence ID" value="NZ_BAAAOK010000009.1"/>
</dbReference>
<protein>
    <recommendedName>
        <fullName evidence="3">ERCC4 domain-containing protein</fullName>
    </recommendedName>
</protein>
<accession>A0ABR7M0A3</accession>